<feature type="binding site" evidence="15">
    <location>
        <position position="352"/>
    </location>
    <ligand>
        <name>Mg(2+)</name>
        <dbReference type="ChEBI" id="CHEBI:18420"/>
        <label>2</label>
    </ligand>
</feature>
<dbReference type="InterPro" id="IPR011095">
    <property type="entry name" value="Dala_Dala_lig_C"/>
</dbReference>
<keyword evidence="11 12" id="KW-0961">Cell wall biogenesis/degradation</keyword>
<feature type="binding site" evidence="14">
    <location>
        <begin position="222"/>
        <end position="223"/>
    </location>
    <ligand>
        <name>ATP</name>
        <dbReference type="ChEBI" id="CHEBI:30616"/>
    </ligand>
</feature>
<evidence type="ECO:0000256" key="13">
    <source>
        <dbReference type="PIRSR" id="PIRSR039102-1"/>
    </source>
</evidence>
<feature type="active site" evidence="13">
    <location>
        <position position="222"/>
    </location>
</feature>
<dbReference type="InterPro" id="IPR000291">
    <property type="entry name" value="D-Ala_lig_Van_CS"/>
</dbReference>
<dbReference type="InterPro" id="IPR011127">
    <property type="entry name" value="Dala_Dala_lig_N"/>
</dbReference>
<gene>
    <name evidence="12" type="primary">ddl</name>
    <name evidence="19" type="ORF">EV139_2172</name>
</gene>
<comment type="function">
    <text evidence="12">Cell wall formation.</text>
</comment>
<feature type="active site" evidence="13">
    <location>
        <position position="361"/>
    </location>
</feature>
<dbReference type="GO" id="GO:0071555">
    <property type="term" value="P:cell wall organization"/>
    <property type="evidence" value="ECO:0007669"/>
    <property type="project" value="UniProtKB-KW"/>
</dbReference>
<keyword evidence="6 16" id="KW-0067">ATP-binding</keyword>
<feature type="binding site" evidence="15">
    <location>
        <position position="338"/>
    </location>
    <ligand>
        <name>Mg(2+)</name>
        <dbReference type="ChEBI" id="CHEBI:18420"/>
        <label>1</label>
    </ligand>
</feature>
<keyword evidence="20" id="KW-1185">Reference proteome</keyword>
<feature type="binding site" evidence="15">
    <location>
        <position position="350"/>
    </location>
    <ligand>
        <name>Mg(2+)</name>
        <dbReference type="ChEBI" id="CHEBI:18420"/>
        <label>2</label>
    </ligand>
</feature>
<evidence type="ECO:0000256" key="12">
    <source>
        <dbReference type="HAMAP-Rule" id="MF_00047"/>
    </source>
</evidence>
<dbReference type="GO" id="GO:0008716">
    <property type="term" value="F:D-alanine-D-alanine ligase activity"/>
    <property type="evidence" value="ECO:0007669"/>
    <property type="project" value="UniProtKB-UniRule"/>
</dbReference>
<feature type="binding site" evidence="15">
    <location>
        <position position="350"/>
    </location>
    <ligand>
        <name>Mg(2+)</name>
        <dbReference type="ChEBI" id="CHEBI:18420"/>
        <label>1</label>
    </ligand>
</feature>
<evidence type="ECO:0000313" key="20">
    <source>
        <dbReference type="Proteomes" id="UP000291832"/>
    </source>
</evidence>
<comment type="similarity">
    <text evidence="2 12">Belongs to the D-alanine--D-alanine ligase family.</text>
</comment>
<dbReference type="PROSITE" id="PS50975">
    <property type="entry name" value="ATP_GRASP"/>
    <property type="match status" value="1"/>
</dbReference>
<organism evidence="19 20">
    <name type="scientific">Leucobacter luti</name>
    <dbReference type="NCBI Taxonomy" id="340320"/>
    <lineage>
        <taxon>Bacteria</taxon>
        <taxon>Bacillati</taxon>
        <taxon>Actinomycetota</taxon>
        <taxon>Actinomycetes</taxon>
        <taxon>Micrococcales</taxon>
        <taxon>Microbacteriaceae</taxon>
        <taxon>Leucobacter</taxon>
    </lineage>
</organism>
<dbReference type="GO" id="GO:0005829">
    <property type="term" value="C:cytosol"/>
    <property type="evidence" value="ECO:0007669"/>
    <property type="project" value="TreeGrafter"/>
</dbReference>
<keyword evidence="5 14" id="KW-0547">Nucleotide-binding</keyword>
<evidence type="ECO:0000256" key="15">
    <source>
        <dbReference type="PIRSR" id="PIRSR039102-3"/>
    </source>
</evidence>
<feature type="binding site" evidence="14">
    <location>
        <position position="170"/>
    </location>
    <ligand>
        <name>ATP</name>
        <dbReference type="ChEBI" id="CHEBI:30616"/>
    </ligand>
</feature>
<dbReference type="InterPro" id="IPR005905">
    <property type="entry name" value="D_ala_D_ala"/>
</dbReference>
<sequence>MSENESVTGLAATGPVATGPIRSAGSAPRTVVILFGGRSSEHGISCVTAAGVLRAIDRSQFNVILVGMTRQGATVLMREDDLADYRLEAGALPEVHDNGTRVLWPASTATQTITVIEQTGTLRSLGHVDAVLPMLHGPYGEDGTVQGMLDLVDMPYVGSGVLGSALCMDKHVVKTVLADAGIAVAPWRTVTSEQVAADPYLVESLDEGLTYPLFVKPARAGSSVGVSRVVAAAEIPAALTLAFAEDRTVLIESGVTGREVEIAVLEGRGEAAPRTSSVIGEIVFSGRDFYDFEAKYLGAAGVDLALPADVTDAEFAAIRDAAVRAYNVTQCAGHARIDFFLTETGPVLNEINTLPGFTPISMYPRLWEASGVSYSELITELIELAIEKRPAY</sequence>
<comment type="catalytic activity">
    <reaction evidence="12">
        <text>2 D-alanine + ATP = D-alanyl-D-alanine + ADP + phosphate + H(+)</text>
        <dbReference type="Rhea" id="RHEA:11224"/>
        <dbReference type="ChEBI" id="CHEBI:15378"/>
        <dbReference type="ChEBI" id="CHEBI:30616"/>
        <dbReference type="ChEBI" id="CHEBI:43474"/>
        <dbReference type="ChEBI" id="CHEBI:57416"/>
        <dbReference type="ChEBI" id="CHEBI:57822"/>
        <dbReference type="ChEBI" id="CHEBI:456216"/>
        <dbReference type="EC" id="6.3.2.4"/>
    </reaction>
</comment>
<comment type="cofactor">
    <cofactor evidence="1">
        <name>Mn(2+)</name>
        <dbReference type="ChEBI" id="CHEBI:29035"/>
    </cofactor>
</comment>
<comment type="subcellular location">
    <subcellularLocation>
        <location evidence="12">Cytoplasm</location>
    </subcellularLocation>
</comment>
<dbReference type="Gene3D" id="3.30.470.20">
    <property type="entry name" value="ATP-grasp fold, B domain"/>
    <property type="match status" value="1"/>
</dbReference>
<evidence type="ECO:0000256" key="5">
    <source>
        <dbReference type="ARBA" id="ARBA00022741"/>
    </source>
</evidence>
<evidence type="ECO:0000256" key="16">
    <source>
        <dbReference type="PROSITE-ProRule" id="PRU00409"/>
    </source>
</evidence>
<keyword evidence="4 15" id="KW-0479">Metal-binding</keyword>
<feature type="domain" description="ATP-grasp" evidence="18">
    <location>
        <begin position="174"/>
        <end position="383"/>
    </location>
</feature>
<dbReference type="InterPro" id="IPR013815">
    <property type="entry name" value="ATP_grasp_subdomain_1"/>
</dbReference>
<evidence type="ECO:0000256" key="14">
    <source>
        <dbReference type="PIRSR" id="PIRSR039102-2"/>
    </source>
</evidence>
<dbReference type="PROSITE" id="PS00844">
    <property type="entry name" value="DALA_DALA_LIGASE_2"/>
    <property type="match status" value="1"/>
</dbReference>
<dbReference type="GO" id="GO:0046872">
    <property type="term" value="F:metal ion binding"/>
    <property type="evidence" value="ECO:0007669"/>
    <property type="project" value="UniProtKB-KW"/>
</dbReference>
<keyword evidence="7 15" id="KW-0460">Magnesium</keyword>
<dbReference type="InterPro" id="IPR011761">
    <property type="entry name" value="ATP-grasp"/>
</dbReference>
<dbReference type="Proteomes" id="UP000291832">
    <property type="component" value="Unassembled WGS sequence"/>
</dbReference>
<dbReference type="EC" id="6.3.2.4" evidence="12"/>
<protein>
    <recommendedName>
        <fullName evidence="12">D-alanine--D-alanine ligase</fullName>
        <ecNumber evidence="12">6.3.2.4</ecNumber>
    </recommendedName>
    <alternativeName>
        <fullName evidence="12">D-Ala-D-Ala ligase</fullName>
    </alternativeName>
    <alternativeName>
        <fullName evidence="12">D-alanylalanine synthetase</fullName>
    </alternativeName>
</protein>
<dbReference type="PROSITE" id="PS00843">
    <property type="entry name" value="DALA_DALA_LIGASE_1"/>
    <property type="match status" value="1"/>
</dbReference>
<evidence type="ECO:0000259" key="18">
    <source>
        <dbReference type="PROSITE" id="PS50975"/>
    </source>
</evidence>
<dbReference type="GO" id="GO:0008360">
    <property type="term" value="P:regulation of cell shape"/>
    <property type="evidence" value="ECO:0007669"/>
    <property type="project" value="UniProtKB-KW"/>
</dbReference>
<dbReference type="HAMAP" id="MF_00047">
    <property type="entry name" value="Dala_Dala_lig"/>
    <property type="match status" value="1"/>
</dbReference>
<dbReference type="InterPro" id="IPR016185">
    <property type="entry name" value="PreATP-grasp_dom_sf"/>
</dbReference>
<keyword evidence="3 12" id="KW-0436">Ligase</keyword>
<proteinExistence type="inferred from homology"/>
<name>A0A4Q7TXY9_9MICO</name>
<dbReference type="PANTHER" id="PTHR23132">
    <property type="entry name" value="D-ALANINE--D-ALANINE LIGASE"/>
    <property type="match status" value="1"/>
</dbReference>
<evidence type="ECO:0000256" key="9">
    <source>
        <dbReference type="ARBA" id="ARBA00022984"/>
    </source>
</evidence>
<keyword evidence="8 12" id="KW-0133">Cell shape</keyword>
<evidence type="ECO:0000256" key="3">
    <source>
        <dbReference type="ARBA" id="ARBA00022598"/>
    </source>
</evidence>
<evidence type="ECO:0000256" key="11">
    <source>
        <dbReference type="ARBA" id="ARBA00023316"/>
    </source>
</evidence>
<evidence type="ECO:0000256" key="10">
    <source>
        <dbReference type="ARBA" id="ARBA00023211"/>
    </source>
</evidence>
<accession>A0A4Q7TXY9</accession>
<dbReference type="PIRSF" id="PIRSF039102">
    <property type="entry name" value="Ddl/VanB"/>
    <property type="match status" value="1"/>
</dbReference>
<evidence type="ECO:0000313" key="19">
    <source>
        <dbReference type="EMBL" id="RZT64748.1"/>
    </source>
</evidence>
<evidence type="ECO:0000256" key="17">
    <source>
        <dbReference type="SAM" id="MobiDB-lite"/>
    </source>
</evidence>
<evidence type="ECO:0000256" key="6">
    <source>
        <dbReference type="ARBA" id="ARBA00022840"/>
    </source>
</evidence>
<comment type="pathway">
    <text evidence="12">Cell wall biogenesis; peptidoglycan biosynthesis.</text>
</comment>
<reference evidence="19 20" key="1">
    <citation type="journal article" date="2015" name="Stand. Genomic Sci.">
        <title>Genomic Encyclopedia of Bacterial and Archaeal Type Strains, Phase III: the genomes of soil and plant-associated and newly described type strains.</title>
        <authorList>
            <person name="Whitman W.B."/>
            <person name="Woyke T."/>
            <person name="Klenk H.P."/>
            <person name="Zhou Y."/>
            <person name="Lilburn T.G."/>
            <person name="Beck B.J."/>
            <person name="De Vos P."/>
            <person name="Vandamme P."/>
            <person name="Eisen J.A."/>
            <person name="Garrity G."/>
            <person name="Hugenholtz P."/>
            <person name="Kyrpides N.C."/>
        </authorList>
    </citation>
    <scope>NUCLEOTIDE SEQUENCE [LARGE SCALE GENOMIC DNA]</scope>
    <source>
        <strain evidence="19 20">RF6</strain>
    </source>
</reference>
<dbReference type="SUPFAM" id="SSF56059">
    <property type="entry name" value="Glutathione synthetase ATP-binding domain-like"/>
    <property type="match status" value="1"/>
</dbReference>
<evidence type="ECO:0000256" key="8">
    <source>
        <dbReference type="ARBA" id="ARBA00022960"/>
    </source>
</evidence>
<dbReference type="GO" id="GO:0005524">
    <property type="term" value="F:ATP binding"/>
    <property type="evidence" value="ECO:0007669"/>
    <property type="project" value="UniProtKB-UniRule"/>
</dbReference>
<evidence type="ECO:0000256" key="2">
    <source>
        <dbReference type="ARBA" id="ARBA00010871"/>
    </source>
</evidence>
<comment type="caution">
    <text evidence="19">The sequence shown here is derived from an EMBL/GenBank/DDBJ whole genome shotgun (WGS) entry which is preliminary data.</text>
</comment>
<dbReference type="FunFam" id="3.30.470.20:FF:000008">
    <property type="entry name" value="D-alanine--D-alanine ligase"/>
    <property type="match status" value="1"/>
</dbReference>
<keyword evidence="10 15" id="KW-0464">Manganese</keyword>
<dbReference type="PANTHER" id="PTHR23132:SF25">
    <property type="entry name" value="D-ALANINE--D-ALANINE LIGASE A"/>
    <property type="match status" value="1"/>
</dbReference>
<feature type="active site" evidence="13">
    <location>
        <position position="41"/>
    </location>
</feature>
<evidence type="ECO:0000256" key="4">
    <source>
        <dbReference type="ARBA" id="ARBA00022723"/>
    </source>
</evidence>
<keyword evidence="9 12" id="KW-0573">Peptidoglycan synthesis</keyword>
<dbReference type="Gene3D" id="3.40.50.20">
    <property type="match status" value="1"/>
</dbReference>
<comment type="cofactor">
    <cofactor evidence="15">
        <name>Mg(2+)</name>
        <dbReference type="ChEBI" id="CHEBI:18420"/>
    </cofactor>
    <cofactor evidence="15">
        <name>Mn(2+)</name>
        <dbReference type="ChEBI" id="CHEBI:29035"/>
    </cofactor>
    <text evidence="15">Binds 2 magnesium or manganese ions per subunit.</text>
</comment>
<dbReference type="GO" id="GO:0009252">
    <property type="term" value="P:peptidoglycan biosynthetic process"/>
    <property type="evidence" value="ECO:0007669"/>
    <property type="project" value="UniProtKB-UniRule"/>
</dbReference>
<dbReference type="UniPathway" id="UPA00219"/>
<feature type="binding site" evidence="14">
    <location>
        <begin position="214"/>
        <end position="216"/>
    </location>
    <ligand>
        <name>ATP</name>
        <dbReference type="ChEBI" id="CHEBI:30616"/>
    </ligand>
</feature>
<keyword evidence="12" id="KW-0963">Cytoplasm</keyword>
<evidence type="ECO:0000256" key="1">
    <source>
        <dbReference type="ARBA" id="ARBA00001936"/>
    </source>
</evidence>
<feature type="binding site" evidence="14">
    <location>
        <begin position="252"/>
        <end position="259"/>
    </location>
    <ligand>
        <name>ATP</name>
        <dbReference type="ChEBI" id="CHEBI:30616"/>
    </ligand>
</feature>
<feature type="region of interest" description="Disordered" evidence="17">
    <location>
        <begin position="1"/>
        <end position="21"/>
    </location>
</feature>
<feature type="binding site" evidence="14">
    <location>
        <begin position="349"/>
        <end position="350"/>
    </location>
    <ligand>
        <name>ATP</name>
        <dbReference type="ChEBI" id="CHEBI:30616"/>
    </ligand>
</feature>
<dbReference type="Pfam" id="PF01820">
    <property type="entry name" value="Dala_Dala_lig_N"/>
    <property type="match status" value="1"/>
</dbReference>
<dbReference type="AlphaFoldDB" id="A0A4Q7TXY9"/>
<dbReference type="NCBIfam" id="NF002528">
    <property type="entry name" value="PRK01966.1-4"/>
    <property type="match status" value="1"/>
</dbReference>
<dbReference type="SUPFAM" id="SSF52440">
    <property type="entry name" value="PreATP-grasp domain"/>
    <property type="match status" value="1"/>
</dbReference>
<dbReference type="Gene3D" id="3.30.1490.20">
    <property type="entry name" value="ATP-grasp fold, A domain"/>
    <property type="match status" value="1"/>
</dbReference>
<dbReference type="EMBL" id="SHKI01000005">
    <property type="protein sequence ID" value="RZT64748.1"/>
    <property type="molecule type" value="Genomic_DNA"/>
</dbReference>
<evidence type="ECO:0000256" key="7">
    <source>
        <dbReference type="ARBA" id="ARBA00022842"/>
    </source>
</evidence>
<dbReference type="NCBIfam" id="TIGR01205">
    <property type="entry name" value="D_ala_D_alaTIGR"/>
    <property type="match status" value="1"/>
</dbReference>
<dbReference type="Pfam" id="PF07478">
    <property type="entry name" value="Dala_Dala_lig_C"/>
    <property type="match status" value="1"/>
</dbReference>